<protein>
    <recommendedName>
        <fullName evidence="10">L-threonylcarbamoyladenylate synthase</fullName>
        <ecNumber evidence="3">2.7.7.87</ecNumber>
    </recommendedName>
    <alternativeName>
        <fullName evidence="10">L-threonylcarbamoyladenylate synthase</fullName>
    </alternativeName>
</protein>
<dbReference type="GO" id="GO:0003725">
    <property type="term" value="F:double-stranded RNA binding"/>
    <property type="evidence" value="ECO:0007669"/>
    <property type="project" value="InterPro"/>
</dbReference>
<evidence type="ECO:0000256" key="7">
    <source>
        <dbReference type="ARBA" id="ARBA00022695"/>
    </source>
</evidence>
<evidence type="ECO:0000256" key="8">
    <source>
        <dbReference type="ARBA" id="ARBA00022741"/>
    </source>
</evidence>
<dbReference type="PROSITE" id="PS51163">
    <property type="entry name" value="YRDC"/>
    <property type="match status" value="1"/>
</dbReference>
<name>A0A6J6TL02_9ZZZZ</name>
<evidence type="ECO:0000256" key="1">
    <source>
        <dbReference type="ARBA" id="ARBA00004496"/>
    </source>
</evidence>
<dbReference type="InterPro" id="IPR017945">
    <property type="entry name" value="DHBP_synth_RibB-like_a/b_dom"/>
</dbReference>
<evidence type="ECO:0000256" key="5">
    <source>
        <dbReference type="ARBA" id="ARBA00022679"/>
    </source>
</evidence>
<organism evidence="13">
    <name type="scientific">freshwater metagenome</name>
    <dbReference type="NCBI Taxonomy" id="449393"/>
    <lineage>
        <taxon>unclassified sequences</taxon>
        <taxon>metagenomes</taxon>
        <taxon>ecological metagenomes</taxon>
    </lineage>
</organism>
<evidence type="ECO:0000256" key="11">
    <source>
        <dbReference type="ARBA" id="ARBA00048366"/>
    </source>
</evidence>
<dbReference type="InterPro" id="IPR006070">
    <property type="entry name" value="Sua5-like_dom"/>
</dbReference>
<dbReference type="Gene3D" id="3.90.870.10">
    <property type="entry name" value="DHBP synthase"/>
    <property type="match status" value="1"/>
</dbReference>
<dbReference type="AlphaFoldDB" id="A0A6J6TL02"/>
<dbReference type="GO" id="GO:0008033">
    <property type="term" value="P:tRNA processing"/>
    <property type="evidence" value="ECO:0007669"/>
    <property type="project" value="UniProtKB-KW"/>
</dbReference>
<dbReference type="PANTHER" id="PTHR17490">
    <property type="entry name" value="SUA5"/>
    <property type="match status" value="1"/>
</dbReference>
<comment type="subcellular location">
    <subcellularLocation>
        <location evidence="1">Cytoplasm</location>
    </subcellularLocation>
</comment>
<comment type="similarity">
    <text evidence="2">Belongs to the SUA5 family.</text>
</comment>
<dbReference type="GO" id="GO:0005524">
    <property type="term" value="F:ATP binding"/>
    <property type="evidence" value="ECO:0007669"/>
    <property type="project" value="UniProtKB-KW"/>
</dbReference>
<evidence type="ECO:0000256" key="2">
    <source>
        <dbReference type="ARBA" id="ARBA00007663"/>
    </source>
</evidence>
<keyword evidence="5" id="KW-0808">Transferase</keyword>
<dbReference type="EMBL" id="CAEZZE010000043">
    <property type="protein sequence ID" value="CAB4747403.1"/>
    <property type="molecule type" value="Genomic_DNA"/>
</dbReference>
<keyword evidence="4" id="KW-0963">Cytoplasm</keyword>
<evidence type="ECO:0000256" key="6">
    <source>
        <dbReference type="ARBA" id="ARBA00022694"/>
    </source>
</evidence>
<dbReference type="PANTHER" id="PTHR17490:SF16">
    <property type="entry name" value="THREONYLCARBAMOYL-AMP SYNTHASE"/>
    <property type="match status" value="1"/>
</dbReference>
<feature type="domain" description="YrdC-like" evidence="12">
    <location>
        <begin position="12"/>
        <end position="198"/>
    </location>
</feature>
<keyword evidence="9" id="KW-0067">ATP-binding</keyword>
<dbReference type="InterPro" id="IPR050156">
    <property type="entry name" value="TC-AMP_synthase_SUA5"/>
</dbReference>
<gene>
    <name evidence="13" type="ORF">UFOPK2827_00367</name>
</gene>
<evidence type="ECO:0000256" key="10">
    <source>
        <dbReference type="ARBA" id="ARBA00029774"/>
    </source>
</evidence>
<dbReference type="EC" id="2.7.7.87" evidence="3"/>
<dbReference type="GO" id="GO:0006450">
    <property type="term" value="P:regulation of translational fidelity"/>
    <property type="evidence" value="ECO:0007669"/>
    <property type="project" value="TreeGrafter"/>
</dbReference>
<evidence type="ECO:0000259" key="12">
    <source>
        <dbReference type="PROSITE" id="PS51163"/>
    </source>
</evidence>
<accession>A0A6J6TL02</accession>
<proteinExistence type="inferred from homology"/>
<dbReference type="SUPFAM" id="SSF55821">
    <property type="entry name" value="YrdC/RibB"/>
    <property type="match status" value="1"/>
</dbReference>
<dbReference type="GO" id="GO:0005737">
    <property type="term" value="C:cytoplasm"/>
    <property type="evidence" value="ECO:0007669"/>
    <property type="project" value="UniProtKB-SubCell"/>
</dbReference>
<comment type="catalytic activity">
    <reaction evidence="11">
        <text>L-threonine + hydrogencarbonate + ATP = L-threonylcarbamoyladenylate + diphosphate + H2O</text>
        <dbReference type="Rhea" id="RHEA:36407"/>
        <dbReference type="ChEBI" id="CHEBI:15377"/>
        <dbReference type="ChEBI" id="CHEBI:17544"/>
        <dbReference type="ChEBI" id="CHEBI:30616"/>
        <dbReference type="ChEBI" id="CHEBI:33019"/>
        <dbReference type="ChEBI" id="CHEBI:57926"/>
        <dbReference type="ChEBI" id="CHEBI:73682"/>
        <dbReference type="EC" id="2.7.7.87"/>
    </reaction>
</comment>
<evidence type="ECO:0000256" key="4">
    <source>
        <dbReference type="ARBA" id="ARBA00022490"/>
    </source>
</evidence>
<reference evidence="13" key="1">
    <citation type="submission" date="2020-05" db="EMBL/GenBank/DDBJ databases">
        <authorList>
            <person name="Chiriac C."/>
            <person name="Salcher M."/>
            <person name="Ghai R."/>
            <person name="Kavagutti S V."/>
        </authorList>
    </citation>
    <scope>NUCLEOTIDE SEQUENCE</scope>
</reference>
<dbReference type="Pfam" id="PF01300">
    <property type="entry name" value="Sua5_yciO_yrdC"/>
    <property type="match status" value="1"/>
</dbReference>
<dbReference type="GO" id="GO:0000049">
    <property type="term" value="F:tRNA binding"/>
    <property type="evidence" value="ECO:0007669"/>
    <property type="project" value="TreeGrafter"/>
</dbReference>
<keyword evidence="7" id="KW-0548">Nucleotidyltransferase</keyword>
<sequence>MPRIDLKQGEQKKHVARALKDLRDGYVIVAPLEHGYVYLADAFSHYSVRAMHVLRKDADGIAAQVLAHSAQTVAGIARDISDETNALMAEFWPGLLSLNLKPMRALTWDLGDDTELDLFSVRVPKSKFVKAILKESGPLAVASASPAGQPPMLKINRTQVKEWDVAVVFDNGPLKRGPSSTVVEVSTSGLRIVREGAISRDALSAVAPSLSGR</sequence>
<keyword evidence="6" id="KW-0819">tRNA processing</keyword>
<keyword evidence="8" id="KW-0547">Nucleotide-binding</keyword>
<evidence type="ECO:0000313" key="13">
    <source>
        <dbReference type="EMBL" id="CAB4747403.1"/>
    </source>
</evidence>
<dbReference type="GO" id="GO:0061710">
    <property type="term" value="F:L-threonylcarbamoyladenylate synthase"/>
    <property type="evidence" value="ECO:0007669"/>
    <property type="project" value="UniProtKB-EC"/>
</dbReference>
<evidence type="ECO:0000256" key="9">
    <source>
        <dbReference type="ARBA" id="ARBA00022840"/>
    </source>
</evidence>
<evidence type="ECO:0000256" key="3">
    <source>
        <dbReference type="ARBA" id="ARBA00012584"/>
    </source>
</evidence>